<evidence type="ECO:0000313" key="2">
    <source>
        <dbReference type="EMBL" id="NVO84406.1"/>
    </source>
</evidence>
<evidence type="ECO:0000256" key="1">
    <source>
        <dbReference type="SAM" id="SignalP"/>
    </source>
</evidence>
<proteinExistence type="predicted"/>
<feature type="chain" id="PRO_5045697115" evidence="1">
    <location>
        <begin position="22"/>
        <end position="331"/>
    </location>
</feature>
<organism evidence="2 3">
    <name type="scientific">Hymenobacter terrestris</name>
    <dbReference type="NCBI Taxonomy" id="2748310"/>
    <lineage>
        <taxon>Bacteria</taxon>
        <taxon>Pseudomonadati</taxon>
        <taxon>Bacteroidota</taxon>
        <taxon>Cytophagia</taxon>
        <taxon>Cytophagales</taxon>
        <taxon>Hymenobacteraceae</taxon>
        <taxon>Hymenobacter</taxon>
    </lineage>
</organism>
<dbReference type="InterPro" id="IPR011990">
    <property type="entry name" value="TPR-like_helical_dom_sf"/>
</dbReference>
<dbReference type="Gene3D" id="1.25.40.10">
    <property type="entry name" value="Tetratricopeptide repeat domain"/>
    <property type="match status" value="1"/>
</dbReference>
<dbReference type="PANTHER" id="PTHR39328:SF1">
    <property type="entry name" value="BLL2871 PROTEIN"/>
    <property type="match status" value="1"/>
</dbReference>
<keyword evidence="1" id="KW-0732">Signal</keyword>
<dbReference type="Proteomes" id="UP000626554">
    <property type="component" value="Unassembled WGS sequence"/>
</dbReference>
<sequence>MINRILPLLALCLALAGSATAQIYRATDPLAHTYSIVARDPRTGELAVAVQSHWFSVGTSVSWAEAGVGAIATQSFTNKSFGPRGLALLKSGQSAQQTLDELLRTDEGRDVRQVAIVDNQGRVATHTGAKCIDFAGHQQGAQFSVQSNMMLTEQVPAAMARAFERNAQLPLPERLLAALEGAQAAGGDIRGRQSAALLVVRGTASAEPWTDRLVDLRVDDSAEPLRELGRLLRLRRAYEHMNAGDLAVENNDVPGAIREYEAAEKLFPDNLEMQYWHAISLANKQRLPEALKLLRPIFKQEPNWRLLTERLPKVGLLSVSAAELKQILNAK</sequence>
<protein>
    <submittedName>
        <fullName evidence="2">DUF1028 domain-containing protein</fullName>
    </submittedName>
</protein>
<dbReference type="PANTHER" id="PTHR39328">
    <property type="entry name" value="BLL2871 PROTEIN"/>
    <property type="match status" value="1"/>
</dbReference>
<dbReference type="Pfam" id="PF06267">
    <property type="entry name" value="DUF1028"/>
    <property type="match status" value="1"/>
</dbReference>
<dbReference type="SUPFAM" id="SSF56235">
    <property type="entry name" value="N-terminal nucleophile aminohydrolases (Ntn hydrolases)"/>
    <property type="match status" value="1"/>
</dbReference>
<keyword evidence="3" id="KW-1185">Reference proteome</keyword>
<name>A0ABX2Q320_9BACT</name>
<dbReference type="InterPro" id="IPR010430">
    <property type="entry name" value="DUF1028"/>
</dbReference>
<dbReference type="Gene3D" id="3.60.20.10">
    <property type="entry name" value="Glutamine Phosphoribosylpyrophosphate, subunit 1, domain 1"/>
    <property type="match status" value="1"/>
</dbReference>
<comment type="caution">
    <text evidence="2">The sequence shown here is derived from an EMBL/GenBank/DDBJ whole genome shotgun (WGS) entry which is preliminary data.</text>
</comment>
<accession>A0ABX2Q320</accession>
<dbReference type="RefSeq" id="WP_176898897.1">
    <property type="nucleotide sequence ID" value="NZ_JABKAV010000011.1"/>
</dbReference>
<feature type="signal peptide" evidence="1">
    <location>
        <begin position="1"/>
        <end position="21"/>
    </location>
</feature>
<dbReference type="EMBL" id="JABKAV010000011">
    <property type="protein sequence ID" value="NVO84406.1"/>
    <property type="molecule type" value="Genomic_DNA"/>
</dbReference>
<dbReference type="InterPro" id="IPR029055">
    <property type="entry name" value="Ntn_hydrolases_N"/>
</dbReference>
<dbReference type="SUPFAM" id="SSF48452">
    <property type="entry name" value="TPR-like"/>
    <property type="match status" value="1"/>
</dbReference>
<reference evidence="2 3" key="1">
    <citation type="submission" date="2020-05" db="EMBL/GenBank/DDBJ databases">
        <title>Hymenobacter terrestris sp. nov. and Hymenobacter lapidiphilus sp. nov., isolated from regoliths in Antarctica.</title>
        <authorList>
            <person name="Sedlacek I."/>
            <person name="Pantucek R."/>
            <person name="Zeman M."/>
            <person name="Holochova P."/>
            <person name="Kralova S."/>
            <person name="Stankova E."/>
            <person name="Sedo O."/>
            <person name="Micenkova L."/>
            <person name="Svec P."/>
            <person name="Gupta V."/>
            <person name="Sood U."/>
            <person name="Korpole U.S."/>
            <person name="Lal R."/>
        </authorList>
    </citation>
    <scope>NUCLEOTIDE SEQUENCE [LARGE SCALE GENOMIC DNA]</scope>
    <source>
        <strain evidence="2 3">P5252</strain>
    </source>
</reference>
<evidence type="ECO:0000313" key="3">
    <source>
        <dbReference type="Proteomes" id="UP000626554"/>
    </source>
</evidence>
<gene>
    <name evidence="2" type="ORF">HW556_05895</name>
</gene>